<evidence type="ECO:0000256" key="15">
    <source>
        <dbReference type="RuleBase" id="RU368088"/>
    </source>
</evidence>
<dbReference type="GO" id="GO:0055056">
    <property type="term" value="F:D-glucose transmembrane transporter activity"/>
    <property type="evidence" value="ECO:0007669"/>
    <property type="project" value="UniProtKB-UniRule"/>
</dbReference>
<dbReference type="GO" id="GO:0045338">
    <property type="term" value="P:farnesyl diphosphate metabolic process"/>
    <property type="evidence" value="ECO:0007669"/>
    <property type="project" value="InterPro"/>
</dbReference>
<evidence type="ECO:0000256" key="12">
    <source>
        <dbReference type="ARBA" id="ARBA00023136"/>
    </source>
</evidence>
<dbReference type="OrthoDB" id="431150at2759"/>
<comment type="subcellular location">
    <subcellularLocation>
        <location evidence="2">Membrane</location>
    </subcellularLocation>
</comment>
<comment type="catalytic activity">
    <reaction evidence="15">
        <text>2 (2E,6E)-farnesyl diphosphate + NADH + H(+) = squalene + 2 diphosphate + NAD(+)</text>
        <dbReference type="Rhea" id="RHEA:32299"/>
        <dbReference type="ChEBI" id="CHEBI:15378"/>
        <dbReference type="ChEBI" id="CHEBI:15440"/>
        <dbReference type="ChEBI" id="CHEBI:33019"/>
        <dbReference type="ChEBI" id="CHEBI:57540"/>
        <dbReference type="ChEBI" id="CHEBI:57945"/>
        <dbReference type="ChEBI" id="CHEBI:175763"/>
        <dbReference type="EC" id="2.5.1.21"/>
    </reaction>
</comment>
<feature type="transmembrane region" description="Helical" evidence="15">
    <location>
        <begin position="415"/>
        <end position="435"/>
    </location>
</feature>
<evidence type="ECO:0000313" key="17">
    <source>
        <dbReference type="Proteomes" id="UP000298138"/>
    </source>
</evidence>
<dbReference type="GO" id="GO:0051996">
    <property type="term" value="F:squalene synthase [NAD(P)H] activity"/>
    <property type="evidence" value="ECO:0007669"/>
    <property type="project" value="UniProtKB-UniRule"/>
</dbReference>
<dbReference type="PANTHER" id="PTHR11626:SF2">
    <property type="entry name" value="SQUALENE SYNTHASE"/>
    <property type="match status" value="1"/>
</dbReference>
<dbReference type="PROSITE" id="PS01045">
    <property type="entry name" value="SQUALEN_PHYTOEN_SYN_2"/>
    <property type="match status" value="1"/>
</dbReference>
<dbReference type="AlphaFoldDB" id="A0A4S2MZI9"/>
<keyword evidence="11" id="KW-0443">Lipid metabolism</keyword>
<evidence type="ECO:0000256" key="7">
    <source>
        <dbReference type="ARBA" id="ARBA00022692"/>
    </source>
</evidence>
<evidence type="ECO:0000256" key="1">
    <source>
        <dbReference type="ARBA" id="ARBA00001946"/>
    </source>
</evidence>
<evidence type="ECO:0000256" key="9">
    <source>
        <dbReference type="ARBA" id="ARBA00022989"/>
    </source>
</evidence>
<dbReference type="GO" id="GO:0005789">
    <property type="term" value="C:endoplasmic reticulum membrane"/>
    <property type="evidence" value="ECO:0007669"/>
    <property type="project" value="TreeGrafter"/>
</dbReference>
<organism evidence="16 17">
    <name type="scientific">Ascodesmis nigricans</name>
    <dbReference type="NCBI Taxonomy" id="341454"/>
    <lineage>
        <taxon>Eukaryota</taxon>
        <taxon>Fungi</taxon>
        <taxon>Dikarya</taxon>
        <taxon>Ascomycota</taxon>
        <taxon>Pezizomycotina</taxon>
        <taxon>Pezizomycetes</taxon>
        <taxon>Pezizales</taxon>
        <taxon>Ascodesmidaceae</taxon>
        <taxon>Ascodesmis</taxon>
    </lineage>
</organism>
<comment type="function">
    <text evidence="15">Catalyzes the condensation of 2 farnesyl pyrophosphate (FPP) moieties to form squalene.</text>
</comment>
<dbReference type="InterPro" id="IPR019845">
    <property type="entry name" value="Squalene/phytoene_synthase_CS"/>
</dbReference>
<evidence type="ECO:0000256" key="8">
    <source>
        <dbReference type="ARBA" id="ARBA00022955"/>
    </source>
</evidence>
<protein>
    <recommendedName>
        <fullName evidence="4 15">Squalene synthase</fullName>
        <shortName evidence="15">SQS</shortName>
        <shortName evidence="15">SS</shortName>
        <ecNumber evidence="4 15">2.5.1.21</ecNumber>
    </recommendedName>
</protein>
<reference evidence="16 17" key="1">
    <citation type="submission" date="2019-04" db="EMBL/GenBank/DDBJ databases">
        <title>Comparative genomics and transcriptomics to analyze fruiting body development in filamentous ascomycetes.</title>
        <authorList>
            <consortium name="DOE Joint Genome Institute"/>
            <person name="Lutkenhaus R."/>
            <person name="Traeger S."/>
            <person name="Breuer J."/>
            <person name="Kuo A."/>
            <person name="Lipzen A."/>
            <person name="Pangilinan J."/>
            <person name="Dilworth D."/>
            <person name="Sandor L."/>
            <person name="Poggeler S."/>
            <person name="Barry K."/>
            <person name="Grigoriev I.V."/>
            <person name="Nowrousian M."/>
        </authorList>
    </citation>
    <scope>NUCLEOTIDE SEQUENCE [LARGE SCALE GENOMIC DNA]</scope>
    <source>
        <strain evidence="16 17">CBS 389.68</strain>
    </source>
</reference>
<dbReference type="EMBL" id="ML220116">
    <property type="protein sequence ID" value="TGZ82151.1"/>
    <property type="molecule type" value="Genomic_DNA"/>
</dbReference>
<dbReference type="SUPFAM" id="SSF48576">
    <property type="entry name" value="Terpenoid synthases"/>
    <property type="match status" value="1"/>
</dbReference>
<comment type="similarity">
    <text evidence="3 15">Belongs to the phytoene/squalene synthase family.</text>
</comment>
<evidence type="ECO:0000256" key="14">
    <source>
        <dbReference type="ARBA" id="ARBA00023221"/>
    </source>
</evidence>
<dbReference type="PANTHER" id="PTHR11626">
    <property type="entry name" value="FARNESYL-DIPHOSPHATE FARNESYLTRANSFERASE"/>
    <property type="match status" value="1"/>
</dbReference>
<keyword evidence="5" id="KW-0444">Lipid biosynthesis</keyword>
<dbReference type="InterPro" id="IPR002060">
    <property type="entry name" value="Squ/phyt_synthse"/>
</dbReference>
<dbReference type="InterPro" id="IPR033904">
    <property type="entry name" value="Trans_IPPS_HH"/>
</dbReference>
<keyword evidence="12 15" id="KW-0472">Membrane</keyword>
<dbReference type="UniPathway" id="UPA00767">
    <property type="reaction ID" value="UER00751"/>
</dbReference>
<dbReference type="Proteomes" id="UP000298138">
    <property type="component" value="Unassembled WGS sequence"/>
</dbReference>
<comment type="catalytic activity">
    <reaction evidence="15">
        <text>2 (2E,6E)-farnesyl diphosphate + NADPH + H(+) = squalene + 2 diphosphate + NADP(+)</text>
        <dbReference type="Rhea" id="RHEA:32295"/>
        <dbReference type="ChEBI" id="CHEBI:15378"/>
        <dbReference type="ChEBI" id="CHEBI:15440"/>
        <dbReference type="ChEBI" id="CHEBI:33019"/>
        <dbReference type="ChEBI" id="CHEBI:57783"/>
        <dbReference type="ChEBI" id="CHEBI:58349"/>
        <dbReference type="ChEBI" id="CHEBI:175763"/>
        <dbReference type="EC" id="2.5.1.21"/>
    </reaction>
</comment>
<feature type="transmembrane region" description="Helical" evidence="15">
    <location>
        <begin position="294"/>
        <end position="313"/>
    </location>
</feature>
<comment type="cofactor">
    <cofactor evidence="1 15">
        <name>Mg(2+)</name>
        <dbReference type="ChEBI" id="CHEBI:18420"/>
    </cofactor>
</comment>
<dbReference type="EC" id="2.5.1.21" evidence="4 15"/>
<dbReference type="STRING" id="341454.A0A4S2MZI9"/>
<dbReference type="NCBIfam" id="TIGR01559">
    <property type="entry name" value="squal_synth"/>
    <property type="match status" value="1"/>
</dbReference>
<keyword evidence="8" id="KW-0752">Steroid biosynthesis</keyword>
<evidence type="ECO:0000256" key="10">
    <source>
        <dbReference type="ARBA" id="ARBA00023011"/>
    </source>
</evidence>
<evidence type="ECO:0000256" key="3">
    <source>
        <dbReference type="ARBA" id="ARBA00006251"/>
    </source>
</evidence>
<dbReference type="PROSITE" id="PS01044">
    <property type="entry name" value="SQUALEN_PHYTOEN_SYN_1"/>
    <property type="match status" value="1"/>
</dbReference>
<dbReference type="CDD" id="cd00683">
    <property type="entry name" value="Trans_IPPS_HH"/>
    <property type="match status" value="1"/>
</dbReference>
<dbReference type="InParanoid" id="A0A4S2MZI9"/>
<dbReference type="Gene3D" id="1.10.600.10">
    <property type="entry name" value="Farnesyl Diphosphate Synthase"/>
    <property type="match status" value="1"/>
</dbReference>
<evidence type="ECO:0000256" key="2">
    <source>
        <dbReference type="ARBA" id="ARBA00004370"/>
    </source>
</evidence>
<dbReference type="FunCoup" id="A0A4S2MZI9">
    <property type="interactions" value="301"/>
</dbReference>
<evidence type="ECO:0000256" key="11">
    <source>
        <dbReference type="ARBA" id="ARBA00023098"/>
    </source>
</evidence>
<keyword evidence="14" id="KW-0753">Steroid metabolism</keyword>
<dbReference type="FunFam" id="1.10.600.10:FF:000003">
    <property type="entry name" value="Farnesyl-diphosphate farnesyltransferase 1"/>
    <property type="match status" value="1"/>
</dbReference>
<keyword evidence="7 15" id="KW-0812">Transmembrane</keyword>
<gene>
    <name evidence="16" type="ORF">EX30DRAFT_216440</name>
</gene>
<keyword evidence="6 15" id="KW-0808">Transferase</keyword>
<dbReference type="SFLD" id="SFLDG01018">
    <property type="entry name" value="Squalene/Phytoene_Synthase_Lik"/>
    <property type="match status" value="1"/>
</dbReference>
<dbReference type="Pfam" id="PF00494">
    <property type="entry name" value="SQS_PSY"/>
    <property type="match status" value="1"/>
</dbReference>
<proteinExistence type="inferred from homology"/>
<dbReference type="InterPro" id="IPR006449">
    <property type="entry name" value="Squal_synth-like"/>
</dbReference>
<dbReference type="InterPro" id="IPR044844">
    <property type="entry name" value="Trans_IPPS_euk-type"/>
</dbReference>
<dbReference type="SFLD" id="SFLDS00005">
    <property type="entry name" value="Isoprenoid_Synthase_Type_I"/>
    <property type="match status" value="1"/>
</dbReference>
<evidence type="ECO:0000313" key="16">
    <source>
        <dbReference type="EMBL" id="TGZ82151.1"/>
    </source>
</evidence>
<keyword evidence="9 15" id="KW-1133">Transmembrane helix</keyword>
<evidence type="ECO:0000256" key="13">
    <source>
        <dbReference type="ARBA" id="ARBA00023166"/>
    </source>
</evidence>
<keyword evidence="10" id="KW-0756">Sterol biosynthesis</keyword>
<dbReference type="GO" id="GO:0006696">
    <property type="term" value="P:ergosterol biosynthetic process"/>
    <property type="evidence" value="ECO:0007669"/>
    <property type="project" value="TreeGrafter"/>
</dbReference>
<accession>A0A4S2MZI9</accession>
<dbReference type="InterPro" id="IPR008949">
    <property type="entry name" value="Isoprenoid_synthase_dom_sf"/>
</dbReference>
<evidence type="ECO:0000256" key="5">
    <source>
        <dbReference type="ARBA" id="ARBA00022516"/>
    </source>
</evidence>
<name>A0A4S2MZI9_9PEZI</name>
<comment type="pathway">
    <text evidence="15">Terpene metabolism; lanosterol biosynthesis; lanosterol from farnesyl diphosphate: step 1/3.</text>
</comment>
<evidence type="ECO:0000256" key="6">
    <source>
        <dbReference type="ARBA" id="ARBA00022679"/>
    </source>
</evidence>
<sequence>MKTSELIHYAFHPNQLRAMVQWKVWHNPLNQRDPTTEAPTLKRCFEFLDLTSRSFSAVIQELCPELCVSVSLFYLVLRGLDTIEDDMTIPIETKEPLLRDFDKILDKEGWKFNGNGPKEKDRQLLVEFDVVIAEFAKIPPEHQVIIKDITRKMGNGMADYANNTAHQLNGVNTIEDYDLYCHYVAGLVGEGLTRLFVVTEKANKILLERDDLSNSMGLFLQKTNIIRDYREDLEDKRGFWPREIWSKHVKEYKDLADRKNEEAALNCISEMCLDSLRHAEDVLFYLAGIREQSVFNFCAIPQVMAIATIALIFRNKDVFQRNVKIPKGEACELLLSVGNLRMVCDTFKKYIRIIHKKNNPKDPNYLRISAACGKVEQWIENVFPRDQPAPRAPAGPQLSPEEEALQKKEMMMLSATIFGTMLVMSGLMIFGAWMAGARFDLAFKEVAKHGLSLFPSRKDNAPQGHQEL</sequence>
<evidence type="ECO:0000256" key="4">
    <source>
        <dbReference type="ARBA" id="ARBA00012373"/>
    </source>
</evidence>
<keyword evidence="17" id="KW-1185">Reference proteome</keyword>
<keyword evidence="13" id="KW-1207">Sterol metabolism</keyword>